<evidence type="ECO:0000256" key="1">
    <source>
        <dbReference type="SAM" id="MobiDB-lite"/>
    </source>
</evidence>
<keyword evidence="3" id="KW-1185">Reference proteome</keyword>
<feature type="compositionally biased region" description="Basic and acidic residues" evidence="1">
    <location>
        <begin position="35"/>
        <end position="46"/>
    </location>
</feature>
<evidence type="ECO:0000313" key="2">
    <source>
        <dbReference type="EMBL" id="KAG8065955.1"/>
    </source>
</evidence>
<proteinExistence type="predicted"/>
<organism evidence="2 3">
    <name type="scientific">Zizania palustris</name>
    <name type="common">Northern wild rice</name>
    <dbReference type="NCBI Taxonomy" id="103762"/>
    <lineage>
        <taxon>Eukaryota</taxon>
        <taxon>Viridiplantae</taxon>
        <taxon>Streptophyta</taxon>
        <taxon>Embryophyta</taxon>
        <taxon>Tracheophyta</taxon>
        <taxon>Spermatophyta</taxon>
        <taxon>Magnoliopsida</taxon>
        <taxon>Liliopsida</taxon>
        <taxon>Poales</taxon>
        <taxon>Poaceae</taxon>
        <taxon>BOP clade</taxon>
        <taxon>Oryzoideae</taxon>
        <taxon>Oryzeae</taxon>
        <taxon>Zizaniinae</taxon>
        <taxon>Zizania</taxon>
    </lineage>
</organism>
<dbReference type="AlphaFoldDB" id="A0A8J5VG85"/>
<reference evidence="2" key="2">
    <citation type="submission" date="2021-02" db="EMBL/GenBank/DDBJ databases">
        <authorList>
            <person name="Kimball J.A."/>
            <person name="Haas M.W."/>
            <person name="Macchietto M."/>
            <person name="Kono T."/>
            <person name="Duquette J."/>
            <person name="Shao M."/>
        </authorList>
    </citation>
    <scope>NUCLEOTIDE SEQUENCE</scope>
    <source>
        <tissue evidence="2">Fresh leaf tissue</tissue>
    </source>
</reference>
<protein>
    <submittedName>
        <fullName evidence="2">Uncharacterized protein</fullName>
    </submittedName>
</protein>
<gene>
    <name evidence="2" type="ORF">GUJ93_ZPchr0004g40292</name>
</gene>
<evidence type="ECO:0000313" key="3">
    <source>
        <dbReference type="Proteomes" id="UP000729402"/>
    </source>
</evidence>
<dbReference type="Proteomes" id="UP000729402">
    <property type="component" value="Unassembled WGS sequence"/>
</dbReference>
<comment type="caution">
    <text evidence="2">The sequence shown here is derived from an EMBL/GenBank/DDBJ whole genome shotgun (WGS) entry which is preliminary data.</text>
</comment>
<name>A0A8J5VG85_ZIZPA</name>
<accession>A0A8J5VG85</accession>
<sequence>MTPRRWLIQQAQHKACYRAHHTPSRGMCRCCSQRSTRDHQDRGCRR</sequence>
<feature type="region of interest" description="Disordered" evidence="1">
    <location>
        <begin position="23"/>
        <end position="46"/>
    </location>
</feature>
<dbReference type="EMBL" id="JAAALK010000285">
    <property type="protein sequence ID" value="KAG8065955.1"/>
    <property type="molecule type" value="Genomic_DNA"/>
</dbReference>
<reference evidence="2" key="1">
    <citation type="journal article" date="2021" name="bioRxiv">
        <title>Whole Genome Assembly and Annotation of Northern Wild Rice, Zizania palustris L., Supports a Whole Genome Duplication in the Zizania Genus.</title>
        <authorList>
            <person name="Haas M."/>
            <person name="Kono T."/>
            <person name="Macchietto M."/>
            <person name="Millas R."/>
            <person name="McGilp L."/>
            <person name="Shao M."/>
            <person name="Duquette J."/>
            <person name="Hirsch C.N."/>
            <person name="Kimball J."/>
        </authorList>
    </citation>
    <scope>NUCLEOTIDE SEQUENCE</scope>
    <source>
        <tissue evidence="2">Fresh leaf tissue</tissue>
    </source>
</reference>